<dbReference type="eggNOG" id="COG1670">
    <property type="taxonomic scope" value="Bacteria"/>
</dbReference>
<dbReference type="SUPFAM" id="SSF55729">
    <property type="entry name" value="Acyl-CoA N-acyltransferases (Nat)"/>
    <property type="match status" value="1"/>
</dbReference>
<sequence>MKINYLVKPDLAYTQMKIITRTNRLVIREFLPEEEPLFIELFTDERLTAYLPKRNVDDLKALFKDIIANYTAGIQLTRWAVFTGEDNRFVGLCLLKYIDNEPYNAELGYVLHHEFAGKGMATEISEALLAYGFKERHLAEVFAVTAPANIASQQVLKKVGLVQGGNILRNGEELSYFRIKSWEWLNLNSAG</sequence>
<protein>
    <submittedName>
        <fullName evidence="2">GCN5-related N-acetyltransferase</fullName>
    </submittedName>
</protein>
<accession>H1Y6Q0</accession>
<dbReference type="STRING" id="714943.Mucpa_2730"/>
<dbReference type="PANTHER" id="PTHR43792">
    <property type="entry name" value="GNAT FAMILY, PUTATIVE (AFU_ORTHOLOGUE AFUA_3G00765)-RELATED-RELATED"/>
    <property type="match status" value="1"/>
</dbReference>
<dbReference type="InterPro" id="IPR016181">
    <property type="entry name" value="Acyl_CoA_acyltransferase"/>
</dbReference>
<name>H1Y6Q0_9SPHI</name>
<dbReference type="InterPro" id="IPR000182">
    <property type="entry name" value="GNAT_dom"/>
</dbReference>
<evidence type="ECO:0000259" key="1">
    <source>
        <dbReference type="PROSITE" id="PS51186"/>
    </source>
</evidence>
<dbReference type="Proteomes" id="UP000002774">
    <property type="component" value="Chromosome"/>
</dbReference>
<organism evidence="2 3">
    <name type="scientific">Mucilaginibacter paludis DSM 18603</name>
    <dbReference type="NCBI Taxonomy" id="714943"/>
    <lineage>
        <taxon>Bacteria</taxon>
        <taxon>Pseudomonadati</taxon>
        <taxon>Bacteroidota</taxon>
        <taxon>Sphingobacteriia</taxon>
        <taxon>Sphingobacteriales</taxon>
        <taxon>Sphingobacteriaceae</taxon>
        <taxon>Mucilaginibacter</taxon>
    </lineage>
</organism>
<dbReference type="Pfam" id="PF13302">
    <property type="entry name" value="Acetyltransf_3"/>
    <property type="match status" value="1"/>
</dbReference>
<evidence type="ECO:0000313" key="2">
    <source>
        <dbReference type="EMBL" id="EHQ26842.1"/>
    </source>
</evidence>
<dbReference type="EMBL" id="CM001403">
    <property type="protein sequence ID" value="EHQ26842.1"/>
    <property type="molecule type" value="Genomic_DNA"/>
</dbReference>
<dbReference type="AlphaFoldDB" id="H1Y6Q0"/>
<gene>
    <name evidence="2" type="ORF">Mucpa_2730</name>
</gene>
<reference evidence="2" key="1">
    <citation type="submission" date="2011-09" db="EMBL/GenBank/DDBJ databases">
        <title>The permanent draft genome of Mucilaginibacter paludis DSM 18603.</title>
        <authorList>
            <consortium name="US DOE Joint Genome Institute (JGI-PGF)"/>
            <person name="Lucas S."/>
            <person name="Han J."/>
            <person name="Lapidus A."/>
            <person name="Bruce D."/>
            <person name="Goodwin L."/>
            <person name="Pitluck S."/>
            <person name="Peters L."/>
            <person name="Kyrpides N."/>
            <person name="Mavromatis K."/>
            <person name="Ivanova N."/>
            <person name="Mikhailova N."/>
            <person name="Held B."/>
            <person name="Detter J.C."/>
            <person name="Tapia R."/>
            <person name="Han C."/>
            <person name="Land M."/>
            <person name="Hauser L."/>
            <person name="Markowitz V."/>
            <person name="Cheng J.-F."/>
            <person name="Hugenholtz P."/>
            <person name="Woyke T."/>
            <person name="Wu D."/>
            <person name="Tindall B."/>
            <person name="Brambilla E."/>
            <person name="Klenk H.-P."/>
            <person name="Eisen J.A."/>
        </authorList>
    </citation>
    <scope>NUCLEOTIDE SEQUENCE [LARGE SCALE GENOMIC DNA]</scope>
    <source>
        <strain evidence="2">DSM 18603</strain>
    </source>
</reference>
<dbReference type="Gene3D" id="3.40.630.30">
    <property type="match status" value="1"/>
</dbReference>
<keyword evidence="3" id="KW-1185">Reference proteome</keyword>
<feature type="domain" description="N-acetyltransferase" evidence="1">
    <location>
        <begin position="25"/>
        <end position="183"/>
    </location>
</feature>
<proteinExistence type="predicted"/>
<dbReference type="PROSITE" id="PS51186">
    <property type="entry name" value="GNAT"/>
    <property type="match status" value="1"/>
</dbReference>
<dbReference type="GO" id="GO:0016747">
    <property type="term" value="F:acyltransferase activity, transferring groups other than amino-acyl groups"/>
    <property type="evidence" value="ECO:0007669"/>
    <property type="project" value="InterPro"/>
</dbReference>
<dbReference type="InterPro" id="IPR051531">
    <property type="entry name" value="N-acetyltransferase"/>
</dbReference>
<dbReference type="HOGENOM" id="CLU_013985_3_1_10"/>
<evidence type="ECO:0000313" key="3">
    <source>
        <dbReference type="Proteomes" id="UP000002774"/>
    </source>
</evidence>